<keyword evidence="2" id="KW-1185">Reference proteome</keyword>
<evidence type="ECO:0000313" key="1">
    <source>
        <dbReference type="EMBL" id="CAK8989593.1"/>
    </source>
</evidence>
<feature type="non-terminal residue" evidence="1">
    <location>
        <position position="53"/>
    </location>
</feature>
<accession>A0ABP0HHA5</accession>
<sequence>MMLVPGLVSHRDPLVSVAFRVENGGTGRRAAGSAPQHPASRAAWCRQIPPVMA</sequence>
<proteinExistence type="predicted"/>
<evidence type="ECO:0000313" key="2">
    <source>
        <dbReference type="Proteomes" id="UP001642464"/>
    </source>
</evidence>
<organism evidence="1 2">
    <name type="scientific">Durusdinium trenchii</name>
    <dbReference type="NCBI Taxonomy" id="1381693"/>
    <lineage>
        <taxon>Eukaryota</taxon>
        <taxon>Sar</taxon>
        <taxon>Alveolata</taxon>
        <taxon>Dinophyceae</taxon>
        <taxon>Suessiales</taxon>
        <taxon>Symbiodiniaceae</taxon>
        <taxon>Durusdinium</taxon>
    </lineage>
</organism>
<gene>
    <name evidence="1" type="ORF">SCF082_LOCUS1877</name>
</gene>
<dbReference type="Proteomes" id="UP001642464">
    <property type="component" value="Unassembled WGS sequence"/>
</dbReference>
<protein>
    <submittedName>
        <fullName evidence="1">Uncharacterized protein</fullName>
    </submittedName>
</protein>
<dbReference type="EMBL" id="CAXAMM010000914">
    <property type="protein sequence ID" value="CAK8989593.1"/>
    <property type="molecule type" value="Genomic_DNA"/>
</dbReference>
<name>A0ABP0HHA5_9DINO</name>
<reference evidence="1 2" key="1">
    <citation type="submission" date="2024-02" db="EMBL/GenBank/DDBJ databases">
        <authorList>
            <person name="Chen Y."/>
            <person name="Shah S."/>
            <person name="Dougan E. K."/>
            <person name="Thang M."/>
            <person name="Chan C."/>
        </authorList>
    </citation>
    <scope>NUCLEOTIDE SEQUENCE [LARGE SCALE GENOMIC DNA]</scope>
</reference>
<comment type="caution">
    <text evidence="1">The sequence shown here is derived from an EMBL/GenBank/DDBJ whole genome shotgun (WGS) entry which is preliminary data.</text>
</comment>